<evidence type="ECO:0000313" key="3">
    <source>
        <dbReference type="EMBL" id="CEF98826.1"/>
    </source>
</evidence>
<accession>A0A454Y7G7</accession>
<evidence type="ECO:0000259" key="2">
    <source>
        <dbReference type="Pfam" id="PF09353"/>
    </source>
</evidence>
<reference evidence="3" key="2">
    <citation type="journal article" date="2014" name="BMC Genomics">
        <title>An improved genome of the model marine alga Ostreococcus tauri unfolds by assessing Illumina de novo assemblies.</title>
        <authorList>
            <person name="Blanc-Mathieu R."/>
            <person name="Verhelst B."/>
            <person name="Derelle E."/>
            <person name="Rombauts S."/>
            <person name="Bouget F.Y."/>
            <person name="Carre I."/>
            <person name="Chateau A."/>
            <person name="Eyre-Walker A."/>
            <person name="Grimsley N."/>
            <person name="Moreau H."/>
            <person name="Piegu B."/>
            <person name="Rivals E."/>
            <person name="Schackwitz W."/>
            <person name="Van de Peer Y."/>
            <person name="Piganeau G."/>
        </authorList>
    </citation>
    <scope>NUCLEOTIDE SEQUENCE</scope>
    <source>
        <strain evidence="3">RCC4221</strain>
    </source>
</reference>
<dbReference type="EMBL" id="KZ155778">
    <property type="protein sequence ID" value="OUS47283.1"/>
    <property type="molecule type" value="Genomic_DNA"/>
</dbReference>
<dbReference type="InParanoid" id="A0A090M3Q7"/>
<evidence type="ECO:0000313" key="5">
    <source>
        <dbReference type="Proteomes" id="UP000009170"/>
    </source>
</evidence>
<dbReference type="OrthoDB" id="439792at2759"/>
<dbReference type="EMBL" id="CAID01000007">
    <property type="protein sequence ID" value="CEF98826.1"/>
    <property type="molecule type" value="Genomic_DNA"/>
</dbReference>
<dbReference type="Proteomes" id="UP000195557">
    <property type="component" value="Unassembled WGS sequence"/>
</dbReference>
<proteinExistence type="predicted"/>
<dbReference type="AlphaFoldDB" id="A0A090M3Q7"/>
<reference evidence="4" key="3">
    <citation type="submission" date="2017-04" db="EMBL/GenBank/DDBJ databases">
        <title>Population genomics of picophytoplankton unveils novel chromosome hypervariability.</title>
        <authorList>
            <consortium name="DOE Joint Genome Institute"/>
            <person name="Blanc-Mathieu R."/>
            <person name="Krasovec M."/>
            <person name="Hebrard M."/>
            <person name="Yau S."/>
            <person name="Desgranges E."/>
            <person name="Martin J."/>
            <person name="Schackwitz W."/>
            <person name="Kuo A."/>
            <person name="Salin G."/>
            <person name="Donnadieu C."/>
            <person name="Desdevises Y."/>
            <person name="Sanchez-Ferandin S."/>
            <person name="Moreau H."/>
            <person name="Rivals E."/>
            <person name="Grigoriev I.V."/>
            <person name="Grimsley N."/>
            <person name="Eyre-Walker A."/>
            <person name="Piganeau G."/>
        </authorList>
    </citation>
    <scope>NUCLEOTIDE SEQUENCE [LARGE SCALE GENOMIC DNA]</scope>
    <source>
        <strain evidence="4">RCC 1115</strain>
    </source>
</reference>
<sequence length="296" mass="33403">MATAATRATPTRPRRDRRDRSVAGAARGHVRGVKIPTLLNNVPHARETRRWFYDDACASTLAAVTAGERRMKIKTEFPELNPSGDVYRVGTTLELTRAMAQTLARDGKRVKICVQRSMGQGVFQALPLSLSGVSKLLGMMDFEEDVAEMIDPNGGIGAEDGAEDGADAYILVQPQNIVGYSVLPYIAAMEEAVGDKPMIMINPKLDDIQSAGNVMSIRGRQERMDAVAAWREIYHFRLLYRKPYFFPIYGALRYTYYENAWELYKRVGMREEEEYVLRSTYDSEPDPDEMTKQIWG</sequence>
<dbReference type="InterPro" id="IPR053021">
    <property type="entry name" value="Chloroplast_ADK"/>
</dbReference>
<organism evidence="3 5">
    <name type="scientific">Ostreococcus tauri</name>
    <name type="common">Marine green alga</name>
    <dbReference type="NCBI Taxonomy" id="70448"/>
    <lineage>
        <taxon>Eukaryota</taxon>
        <taxon>Viridiplantae</taxon>
        <taxon>Chlorophyta</taxon>
        <taxon>Mamiellophyceae</taxon>
        <taxon>Mamiellales</taxon>
        <taxon>Bathycoccaceae</taxon>
        <taxon>Ostreococcus</taxon>
    </lineage>
</organism>
<keyword evidence="3" id="KW-0808">Transferase</keyword>
<dbReference type="PANTHER" id="PTHR35509">
    <property type="entry name" value="DOMAIN PROTEIN, PUTATIVE (DUF1995)-RELATED"/>
    <property type="match status" value="1"/>
</dbReference>
<keyword evidence="3" id="KW-0418">Kinase</keyword>
<evidence type="ECO:0000313" key="4">
    <source>
        <dbReference type="EMBL" id="OUS47283.1"/>
    </source>
</evidence>
<gene>
    <name evidence="4" type="ORF">BE221DRAFT_71185</name>
    <name evidence="3" type="ORF">OT_ostta07g03730</name>
</gene>
<dbReference type="STRING" id="70448.A0A090M3Q7"/>
<keyword evidence="5" id="KW-1185">Reference proteome</keyword>
<reference evidence="3 5" key="1">
    <citation type="journal article" date="2006" name="Proc. Natl. Acad. Sci. U.S.A.">
        <title>Genome analysis of the smallest free-living eukaryote Ostreococcus tauri unveils many unique features.</title>
        <authorList>
            <person name="Derelle E."/>
            <person name="Ferraz C."/>
            <person name="Rombauts S."/>
            <person name="Rouze P."/>
            <person name="Worden A.Z."/>
            <person name="Robbens S."/>
            <person name="Partensky F."/>
            <person name="Degroeve S."/>
            <person name="Echeynie S."/>
            <person name="Cooke R."/>
            <person name="Saeys Y."/>
            <person name="Wuyts J."/>
            <person name="Jabbari K."/>
            <person name="Bowler C."/>
            <person name="Panaud O."/>
            <person name="Piegu B."/>
            <person name="Ball S.G."/>
            <person name="Ral J.-P."/>
            <person name="Bouget F.-Y."/>
            <person name="Piganeau G."/>
            <person name="De Baets B."/>
            <person name="Picard A."/>
            <person name="Delseny M."/>
            <person name="Demaille J."/>
            <person name="Van de Peer Y."/>
            <person name="Moreau H."/>
        </authorList>
    </citation>
    <scope>NUCLEOTIDE SEQUENCE [LARGE SCALE GENOMIC DNA]</scope>
    <source>
        <strain evidence="3 5">OTTH0595</strain>
    </source>
</reference>
<dbReference type="GO" id="GO:0016301">
    <property type="term" value="F:kinase activity"/>
    <property type="evidence" value="ECO:0007669"/>
    <property type="project" value="UniProtKB-KW"/>
</dbReference>
<name>A0A090M3Q7_OSTTA</name>
<dbReference type="Proteomes" id="UP000009170">
    <property type="component" value="Unassembled WGS sequence"/>
</dbReference>
<feature type="region of interest" description="Disordered" evidence="1">
    <location>
        <begin position="1"/>
        <end position="25"/>
    </location>
</feature>
<accession>A0A1Y5IGT0</accession>
<evidence type="ECO:0000256" key="1">
    <source>
        <dbReference type="SAM" id="MobiDB-lite"/>
    </source>
</evidence>
<dbReference type="Pfam" id="PF09353">
    <property type="entry name" value="DUF1995"/>
    <property type="match status" value="1"/>
</dbReference>
<accession>A0A090M3Q7</accession>
<feature type="compositionally biased region" description="Low complexity" evidence="1">
    <location>
        <begin position="1"/>
        <end position="11"/>
    </location>
</feature>
<dbReference type="PANTHER" id="PTHR35509:SF6">
    <property type="entry name" value="ADENYLATE KINASE"/>
    <property type="match status" value="1"/>
</dbReference>
<feature type="domain" description="DUF1995" evidence="2">
    <location>
        <begin position="47"/>
        <end position="291"/>
    </location>
</feature>
<dbReference type="InterPro" id="IPR018962">
    <property type="entry name" value="DUF1995"/>
</dbReference>
<protein>
    <submittedName>
        <fullName evidence="3 4">Adenylate kinase</fullName>
    </submittedName>
</protein>